<feature type="transmembrane region" description="Helical" evidence="1">
    <location>
        <begin position="244"/>
        <end position="265"/>
    </location>
</feature>
<keyword evidence="4" id="KW-1185">Reference proteome</keyword>
<comment type="caution">
    <text evidence="3">The sequence shown here is derived from an EMBL/GenBank/DDBJ whole genome shotgun (WGS) entry which is preliminary data.</text>
</comment>
<dbReference type="Pfam" id="PF12770">
    <property type="entry name" value="CHAT"/>
    <property type="match status" value="1"/>
</dbReference>
<feature type="domain" description="CHAT" evidence="2">
    <location>
        <begin position="32"/>
        <end position="163"/>
    </location>
</feature>
<evidence type="ECO:0000259" key="2">
    <source>
        <dbReference type="Pfam" id="PF12770"/>
    </source>
</evidence>
<evidence type="ECO:0000313" key="3">
    <source>
        <dbReference type="EMBL" id="NAY93139.1"/>
    </source>
</evidence>
<proteinExistence type="predicted"/>
<evidence type="ECO:0000256" key="1">
    <source>
        <dbReference type="SAM" id="Phobius"/>
    </source>
</evidence>
<keyword evidence="1" id="KW-0812">Transmembrane</keyword>
<accession>A0A964TDY8</accession>
<keyword evidence="1" id="KW-1133">Transmembrane helix</keyword>
<organism evidence="3 4">
    <name type="scientific">Flagellimonas ochracea</name>
    <dbReference type="NCBI Taxonomy" id="2696472"/>
    <lineage>
        <taxon>Bacteria</taxon>
        <taxon>Pseudomonadati</taxon>
        <taxon>Bacteroidota</taxon>
        <taxon>Flavobacteriia</taxon>
        <taxon>Flavobacteriales</taxon>
        <taxon>Flavobacteriaceae</taxon>
        <taxon>Flagellimonas</taxon>
    </lineage>
</organism>
<name>A0A964TDY8_9FLAO</name>
<sequence length="308" mass="35839">MSYKILLFWSNPVDRESLKLVEEENLISDFIKKTGANEFEFDSRGGAKVEDFWDMVMEHEPKLVHISAHGTENNEVCFEDREGYEEKINIHDIIDYLNDIKSIECLILNSCYSSRNIDEDRIKFNYLIGMNKKIPDDTAHLFSNSFYNALLKKRGVRNAFKLALGRIKLSYREESKIPKLIEKEEIISNRAVDENQNEEKLISTEEIESLKNSVKQYWHPILIAFISILISLCCFMIIGSKSDSTAKIAGILVLAVGLIWSLLIFRKIQRTLQKIEVLEIKRNRYLKALGKLNQEDITELNNDFYKLM</sequence>
<dbReference type="RefSeq" id="WP_166524549.1">
    <property type="nucleotide sequence ID" value="NZ_JAAABI010000006.1"/>
</dbReference>
<protein>
    <recommendedName>
        <fullName evidence="2">CHAT domain-containing protein</fullName>
    </recommendedName>
</protein>
<dbReference type="EMBL" id="JAAABI010000006">
    <property type="protein sequence ID" value="NAY93139.1"/>
    <property type="molecule type" value="Genomic_DNA"/>
</dbReference>
<evidence type="ECO:0000313" key="4">
    <source>
        <dbReference type="Proteomes" id="UP000667650"/>
    </source>
</evidence>
<dbReference type="AlphaFoldDB" id="A0A964TDY8"/>
<dbReference type="Proteomes" id="UP000667650">
    <property type="component" value="Unassembled WGS sequence"/>
</dbReference>
<reference evidence="3" key="1">
    <citation type="submission" date="2020-01" db="EMBL/GenBank/DDBJ databases">
        <title>Muricauda ochracea sp. nov., isolated from a tidal flat of Garorim bay in Korea.</title>
        <authorList>
            <person name="Kim D."/>
            <person name="Yoo Y."/>
            <person name="Kim J.-J."/>
        </authorList>
    </citation>
    <scope>NUCLEOTIDE SEQUENCE</scope>
    <source>
        <strain evidence="3">JGD-17</strain>
    </source>
</reference>
<keyword evidence="1" id="KW-0472">Membrane</keyword>
<gene>
    <name evidence="3" type="ORF">GTQ34_14580</name>
</gene>
<dbReference type="InterPro" id="IPR024983">
    <property type="entry name" value="CHAT_dom"/>
</dbReference>
<feature type="transmembrane region" description="Helical" evidence="1">
    <location>
        <begin position="217"/>
        <end position="238"/>
    </location>
</feature>